<keyword evidence="6" id="KW-0449">Lipoprotein</keyword>
<evidence type="ECO:0000256" key="5">
    <source>
        <dbReference type="ARBA" id="ARBA00023237"/>
    </source>
</evidence>
<evidence type="ECO:0000313" key="10">
    <source>
        <dbReference type="Proteomes" id="UP000248259"/>
    </source>
</evidence>
<evidence type="ECO:0000256" key="6">
    <source>
        <dbReference type="ARBA" id="ARBA00023288"/>
    </source>
</evidence>
<name>A0A323UR62_9RHOO</name>
<dbReference type="EMBL" id="QKOE01000017">
    <property type="protein sequence ID" value="PZA15125.1"/>
    <property type="molecule type" value="Genomic_DNA"/>
</dbReference>
<evidence type="ECO:0000313" key="9">
    <source>
        <dbReference type="EMBL" id="PZA15125.1"/>
    </source>
</evidence>
<dbReference type="Proteomes" id="UP000248259">
    <property type="component" value="Unassembled WGS sequence"/>
</dbReference>
<evidence type="ECO:0000256" key="2">
    <source>
        <dbReference type="ARBA" id="ARBA00022729"/>
    </source>
</evidence>
<dbReference type="OrthoDB" id="8550022at2"/>
<evidence type="ECO:0000256" key="1">
    <source>
        <dbReference type="ARBA" id="ARBA00004459"/>
    </source>
</evidence>
<evidence type="ECO:0008006" key="11">
    <source>
        <dbReference type="Google" id="ProtNLM"/>
    </source>
</evidence>
<proteinExistence type="predicted"/>
<keyword evidence="3" id="KW-0472">Membrane</keyword>
<dbReference type="PROSITE" id="PS51257">
    <property type="entry name" value="PROKAR_LIPOPROTEIN"/>
    <property type="match status" value="1"/>
</dbReference>
<evidence type="ECO:0000256" key="3">
    <source>
        <dbReference type="ARBA" id="ARBA00023136"/>
    </source>
</evidence>
<protein>
    <recommendedName>
        <fullName evidence="11">Lipoprotein</fullName>
    </recommendedName>
</protein>
<dbReference type="NCBIfam" id="NF047847">
    <property type="entry name" value="SS_mature_LptM"/>
    <property type="match status" value="1"/>
</dbReference>
<keyword evidence="10" id="KW-1185">Reference proteome</keyword>
<dbReference type="GO" id="GO:0009279">
    <property type="term" value="C:cell outer membrane"/>
    <property type="evidence" value="ECO:0007669"/>
    <property type="project" value="UniProtKB-SubCell"/>
</dbReference>
<dbReference type="InterPro" id="IPR032831">
    <property type="entry name" value="LptM_cons"/>
</dbReference>
<feature type="region of interest" description="Disordered" evidence="7">
    <location>
        <begin position="28"/>
        <end position="66"/>
    </location>
</feature>
<evidence type="ECO:0000256" key="7">
    <source>
        <dbReference type="SAM" id="MobiDB-lite"/>
    </source>
</evidence>
<dbReference type="RefSeq" id="WP_110527961.1">
    <property type="nucleotide sequence ID" value="NZ_WTVI01000020.1"/>
</dbReference>
<comment type="subcellular location">
    <subcellularLocation>
        <location evidence="1">Cell outer membrane</location>
        <topology evidence="1">Lipid-anchor</topology>
    </subcellularLocation>
</comment>
<dbReference type="Pfam" id="PF13627">
    <property type="entry name" value="LptM_cons"/>
    <property type="match status" value="1"/>
</dbReference>
<keyword evidence="4" id="KW-0564">Palmitate</keyword>
<comment type="caution">
    <text evidence="9">The sequence shown here is derived from an EMBL/GenBank/DDBJ whole genome shotgun (WGS) entry which is preliminary data.</text>
</comment>
<accession>A0A323UR62</accession>
<reference evidence="9 10" key="1">
    <citation type="submission" date="2018-06" db="EMBL/GenBank/DDBJ databases">
        <title>Azoarcus communis strain SWub3 genome.</title>
        <authorList>
            <person name="Zorraquino Salvo V."/>
            <person name="Toubiana D."/>
            <person name="Blumwald E."/>
        </authorList>
    </citation>
    <scope>NUCLEOTIDE SEQUENCE [LARGE SCALE GENOMIC DNA]</scope>
    <source>
        <strain evidence="9 10">SWub3</strain>
    </source>
</reference>
<evidence type="ECO:0000256" key="8">
    <source>
        <dbReference type="SAM" id="SignalP"/>
    </source>
</evidence>
<dbReference type="AlphaFoldDB" id="A0A323UR62"/>
<keyword evidence="5" id="KW-0998">Cell outer membrane</keyword>
<feature type="compositionally biased region" description="Polar residues" evidence="7">
    <location>
        <begin position="52"/>
        <end position="66"/>
    </location>
</feature>
<gene>
    <name evidence="9" type="ORF">DNK49_18355</name>
</gene>
<feature type="chain" id="PRO_5016441489" description="Lipoprotein" evidence="8">
    <location>
        <begin position="21"/>
        <end position="66"/>
    </location>
</feature>
<organism evidence="9 10">
    <name type="scientific">Parazoarcus communis SWub3 = DSM 12120</name>
    <dbReference type="NCBI Taxonomy" id="1121029"/>
    <lineage>
        <taxon>Bacteria</taxon>
        <taxon>Pseudomonadati</taxon>
        <taxon>Pseudomonadota</taxon>
        <taxon>Betaproteobacteria</taxon>
        <taxon>Rhodocyclales</taxon>
        <taxon>Zoogloeaceae</taxon>
        <taxon>Parazoarcus</taxon>
    </lineage>
</organism>
<sequence length="66" mass="6840">MAMRATIPALALASAMFLSACGIKGPLYMPERPQQAGTSSQAAEHHSKPDSSRSATPTSVSPGNIR</sequence>
<keyword evidence="2 8" id="KW-0732">Signal</keyword>
<feature type="signal peptide" evidence="8">
    <location>
        <begin position="1"/>
        <end position="20"/>
    </location>
</feature>
<evidence type="ECO:0000256" key="4">
    <source>
        <dbReference type="ARBA" id="ARBA00023139"/>
    </source>
</evidence>